<dbReference type="OrthoDB" id="1923006at2759"/>
<keyword evidence="7" id="KW-0808">Transferase</keyword>
<gene>
    <name evidence="7" type="ORF">BpHYR1_006841</name>
</gene>
<dbReference type="GO" id="GO:0005096">
    <property type="term" value="F:GTPase activator activity"/>
    <property type="evidence" value="ECO:0007669"/>
    <property type="project" value="UniProtKB-KW"/>
</dbReference>
<dbReference type="Pfam" id="PF22603">
    <property type="entry name" value="RAE1_2_domI_C"/>
    <property type="match status" value="1"/>
</dbReference>
<comment type="subcellular location">
    <subcellularLocation>
        <location evidence="1">Cytoplasm</location>
        <location evidence="1">Cytosol</location>
    </subcellularLocation>
</comment>
<evidence type="ECO:0000256" key="4">
    <source>
        <dbReference type="ARBA" id="ARBA00022490"/>
    </source>
</evidence>
<dbReference type="STRING" id="10195.A0A3M7PAA8"/>
<dbReference type="GO" id="GO:0016192">
    <property type="term" value="P:vesicle-mediated transport"/>
    <property type="evidence" value="ECO:0007669"/>
    <property type="project" value="TreeGrafter"/>
</dbReference>
<dbReference type="InterPro" id="IPR001738">
    <property type="entry name" value="Rab_escort"/>
</dbReference>
<dbReference type="Proteomes" id="UP000276133">
    <property type="component" value="Unassembled WGS sequence"/>
</dbReference>
<dbReference type="GO" id="GO:0005829">
    <property type="term" value="C:cytosol"/>
    <property type="evidence" value="ECO:0007669"/>
    <property type="project" value="UniProtKB-SubCell"/>
</dbReference>
<keyword evidence="3" id="KW-0343">GTPase activation</keyword>
<comment type="caution">
    <text evidence="7">The sequence shown here is derived from an EMBL/GenBank/DDBJ whole genome shotgun (WGS) entry which is preliminary data.</text>
</comment>
<evidence type="ECO:0000313" key="8">
    <source>
        <dbReference type="Proteomes" id="UP000276133"/>
    </source>
</evidence>
<evidence type="ECO:0000256" key="3">
    <source>
        <dbReference type="ARBA" id="ARBA00022468"/>
    </source>
</evidence>
<accession>A0A3M7PAA8</accession>
<keyword evidence="4" id="KW-0963">Cytoplasm</keyword>
<dbReference type="SUPFAM" id="SSF54373">
    <property type="entry name" value="FAD-linked reductases, C-terminal domain"/>
    <property type="match status" value="1"/>
</dbReference>
<dbReference type="GO" id="GO:0007264">
    <property type="term" value="P:small GTPase-mediated signal transduction"/>
    <property type="evidence" value="ECO:0007669"/>
    <property type="project" value="InterPro"/>
</dbReference>
<dbReference type="InterPro" id="IPR036188">
    <property type="entry name" value="FAD/NAD-bd_sf"/>
</dbReference>
<name>A0A3M7PAA8_BRAPC</name>
<comment type="similarity">
    <text evidence="2">Belongs to the Rab GDI family.</text>
</comment>
<dbReference type="EMBL" id="REGN01012354">
    <property type="protein sequence ID" value="RMZ95647.1"/>
    <property type="molecule type" value="Genomic_DNA"/>
</dbReference>
<dbReference type="PRINTS" id="PR00893">
    <property type="entry name" value="RABESCORT"/>
</dbReference>
<dbReference type="PANTHER" id="PTHR11787:SF4">
    <property type="entry name" value="CHM, RAB ESCORT PROTEIN 1"/>
    <property type="match status" value="1"/>
</dbReference>
<evidence type="ECO:0000256" key="1">
    <source>
        <dbReference type="ARBA" id="ARBA00004514"/>
    </source>
</evidence>
<organism evidence="7 8">
    <name type="scientific">Brachionus plicatilis</name>
    <name type="common">Marine rotifer</name>
    <name type="synonym">Brachionus muelleri</name>
    <dbReference type="NCBI Taxonomy" id="10195"/>
    <lineage>
        <taxon>Eukaryota</taxon>
        <taxon>Metazoa</taxon>
        <taxon>Spiralia</taxon>
        <taxon>Gnathifera</taxon>
        <taxon>Rotifera</taxon>
        <taxon>Eurotatoria</taxon>
        <taxon>Monogononta</taxon>
        <taxon>Pseudotrocha</taxon>
        <taxon>Ploima</taxon>
        <taxon>Brachionidae</taxon>
        <taxon>Brachionus</taxon>
    </lineage>
</organism>
<keyword evidence="8" id="KW-1185">Reference proteome</keyword>
<sequence length="194" mass="22207">MDSSYAPLCLYPANVELISRCILITDKSIYKHQDDQDHISLLFLPKISDSDSNIYLIETSHASSCCPQGYFIVYLFCEDKAKTNKNNFDQVINLLFRNASETESEKANVLFSYFFSHIDSGSLVKEMEKNESKPANLHLVSGAKVCLDFDHHVKEAKRIFKEICPDQEFMPRPPDPEDIIIDDNEETQSNKQSD</sequence>
<evidence type="ECO:0000256" key="2">
    <source>
        <dbReference type="ARBA" id="ARBA00005593"/>
    </source>
</evidence>
<dbReference type="InterPro" id="IPR054420">
    <property type="entry name" value="RAE1_2_domI_C"/>
</dbReference>
<reference evidence="7 8" key="1">
    <citation type="journal article" date="2018" name="Sci. Rep.">
        <title>Genomic signatures of local adaptation to the degree of environmental predictability in rotifers.</title>
        <authorList>
            <person name="Franch-Gras L."/>
            <person name="Hahn C."/>
            <person name="Garcia-Roger E.M."/>
            <person name="Carmona M.J."/>
            <person name="Serra M."/>
            <person name="Gomez A."/>
        </authorList>
    </citation>
    <scope>NUCLEOTIDE SEQUENCE [LARGE SCALE GENOMIC DNA]</scope>
    <source>
        <strain evidence="7">HYR1</strain>
    </source>
</reference>
<dbReference type="GO" id="GO:0005634">
    <property type="term" value="C:nucleus"/>
    <property type="evidence" value="ECO:0007669"/>
    <property type="project" value="TreeGrafter"/>
</dbReference>
<evidence type="ECO:0000259" key="6">
    <source>
        <dbReference type="Pfam" id="PF22603"/>
    </source>
</evidence>
<dbReference type="InterPro" id="IPR018203">
    <property type="entry name" value="GDP_dissociation_inhibitor"/>
</dbReference>
<dbReference type="Gene3D" id="3.30.519.10">
    <property type="entry name" value="Guanine Nucleotide Dissociation Inhibitor, domain 2"/>
    <property type="match status" value="1"/>
</dbReference>
<dbReference type="AlphaFoldDB" id="A0A3M7PAA8"/>
<proteinExistence type="inferred from homology"/>
<evidence type="ECO:0000313" key="7">
    <source>
        <dbReference type="EMBL" id="RMZ95647.1"/>
    </source>
</evidence>
<dbReference type="GO" id="GO:0005092">
    <property type="term" value="F:GDP-dissociation inhibitor activity"/>
    <property type="evidence" value="ECO:0007669"/>
    <property type="project" value="InterPro"/>
</dbReference>
<dbReference type="GO" id="GO:0005968">
    <property type="term" value="C:Rab-protein geranylgeranyltransferase complex"/>
    <property type="evidence" value="ECO:0007669"/>
    <property type="project" value="InterPro"/>
</dbReference>
<feature type="compositionally biased region" description="Acidic residues" evidence="5">
    <location>
        <begin position="176"/>
        <end position="186"/>
    </location>
</feature>
<protein>
    <submittedName>
        <fullName evidence="7">Rab s geranylgeranyltransferase component A 2</fullName>
    </submittedName>
</protein>
<feature type="domain" description="RAE1/2" evidence="6">
    <location>
        <begin position="18"/>
        <end position="143"/>
    </location>
</feature>
<dbReference type="PANTHER" id="PTHR11787">
    <property type="entry name" value="RAB GDP-DISSOCIATION INHIBITOR"/>
    <property type="match status" value="1"/>
</dbReference>
<evidence type="ECO:0000256" key="5">
    <source>
        <dbReference type="SAM" id="MobiDB-lite"/>
    </source>
</evidence>
<dbReference type="Gene3D" id="3.50.50.60">
    <property type="entry name" value="FAD/NAD(P)-binding domain"/>
    <property type="match status" value="1"/>
</dbReference>
<dbReference type="GO" id="GO:0016740">
    <property type="term" value="F:transferase activity"/>
    <property type="evidence" value="ECO:0007669"/>
    <property type="project" value="UniProtKB-KW"/>
</dbReference>
<feature type="region of interest" description="Disordered" evidence="5">
    <location>
        <begin position="166"/>
        <end position="194"/>
    </location>
</feature>
<dbReference type="GO" id="GO:0006886">
    <property type="term" value="P:intracellular protein transport"/>
    <property type="evidence" value="ECO:0007669"/>
    <property type="project" value="InterPro"/>
</dbReference>